<keyword evidence="5" id="KW-1185">Reference proteome</keyword>
<dbReference type="InterPro" id="IPR017932">
    <property type="entry name" value="GATase_2_dom"/>
</dbReference>
<feature type="domain" description="Glutamine amidotransferase type-2" evidence="3">
    <location>
        <begin position="57"/>
        <end position="137"/>
    </location>
</feature>
<accession>A0A9P7Z2R6</accession>
<organism evidence="4 5">
    <name type="scientific">Calycina marina</name>
    <dbReference type="NCBI Taxonomy" id="1763456"/>
    <lineage>
        <taxon>Eukaryota</taxon>
        <taxon>Fungi</taxon>
        <taxon>Dikarya</taxon>
        <taxon>Ascomycota</taxon>
        <taxon>Pezizomycotina</taxon>
        <taxon>Leotiomycetes</taxon>
        <taxon>Helotiales</taxon>
        <taxon>Pezizellaceae</taxon>
        <taxon>Calycina</taxon>
    </lineage>
</organism>
<gene>
    <name evidence="4" type="ORF">BJ878DRAFT_507323</name>
</gene>
<dbReference type="SUPFAM" id="SSF56235">
    <property type="entry name" value="N-terminal nucleophile aminohydrolases (Ntn hydrolases)"/>
    <property type="match status" value="1"/>
</dbReference>
<dbReference type="Proteomes" id="UP000887226">
    <property type="component" value="Unassembled WGS sequence"/>
</dbReference>
<dbReference type="GO" id="GO:0016740">
    <property type="term" value="F:transferase activity"/>
    <property type="evidence" value="ECO:0007669"/>
    <property type="project" value="UniProtKB-KW"/>
</dbReference>
<dbReference type="InterPro" id="IPR029055">
    <property type="entry name" value="Ntn_hydrolases_N"/>
</dbReference>
<proteinExistence type="predicted"/>
<evidence type="ECO:0000256" key="2">
    <source>
        <dbReference type="ARBA" id="ARBA00022962"/>
    </source>
</evidence>
<evidence type="ECO:0000259" key="3">
    <source>
        <dbReference type="PROSITE" id="PS51278"/>
    </source>
</evidence>
<evidence type="ECO:0000313" key="5">
    <source>
        <dbReference type="Proteomes" id="UP000887226"/>
    </source>
</evidence>
<evidence type="ECO:0000313" key="4">
    <source>
        <dbReference type="EMBL" id="KAG9244211.1"/>
    </source>
</evidence>
<dbReference type="Gene3D" id="3.60.20.10">
    <property type="entry name" value="Glutamine Phosphoribosylpyrophosphate, subunit 1, domain 1"/>
    <property type="match status" value="1"/>
</dbReference>
<dbReference type="AlphaFoldDB" id="A0A9P7Z2R6"/>
<dbReference type="PROSITE" id="PS51278">
    <property type="entry name" value="GATASE_TYPE_2"/>
    <property type="match status" value="1"/>
</dbReference>
<keyword evidence="2" id="KW-0315">Glutamine amidotransferase</keyword>
<reference evidence="4" key="1">
    <citation type="journal article" date="2021" name="IMA Fungus">
        <title>Genomic characterization of three marine fungi, including Emericellopsis atlantica sp. nov. with signatures of a generalist lifestyle and marine biomass degradation.</title>
        <authorList>
            <person name="Hagestad O.C."/>
            <person name="Hou L."/>
            <person name="Andersen J.H."/>
            <person name="Hansen E.H."/>
            <person name="Altermark B."/>
            <person name="Li C."/>
            <person name="Kuhnert E."/>
            <person name="Cox R.J."/>
            <person name="Crous P.W."/>
            <person name="Spatafora J.W."/>
            <person name="Lail K."/>
            <person name="Amirebrahimi M."/>
            <person name="Lipzen A."/>
            <person name="Pangilinan J."/>
            <person name="Andreopoulos W."/>
            <person name="Hayes R.D."/>
            <person name="Ng V."/>
            <person name="Grigoriev I.V."/>
            <person name="Jackson S.A."/>
            <person name="Sutton T.D.S."/>
            <person name="Dobson A.D.W."/>
            <person name="Rama T."/>
        </authorList>
    </citation>
    <scope>NUCLEOTIDE SEQUENCE</scope>
    <source>
        <strain evidence="4">TRa3180A</strain>
    </source>
</reference>
<dbReference type="EMBL" id="MU253922">
    <property type="protein sequence ID" value="KAG9244211.1"/>
    <property type="molecule type" value="Genomic_DNA"/>
</dbReference>
<keyword evidence="1" id="KW-0808">Transferase</keyword>
<evidence type="ECO:0000256" key="1">
    <source>
        <dbReference type="ARBA" id="ARBA00022679"/>
    </source>
</evidence>
<dbReference type="PANTHER" id="PTHR11907">
    <property type="entry name" value="AMIDOPHOSPHORIBOSYLTRANSFERASE"/>
    <property type="match status" value="1"/>
</dbReference>
<protein>
    <recommendedName>
        <fullName evidence="3">Glutamine amidotransferase type-2 domain-containing protein</fullName>
    </recommendedName>
</protein>
<sequence>MWWVYEPLMLERALSPVLMNSRQRFCHETAAASFFCHTHHYYFFKAPTWIFLLLKMCGVLALIFNDVESVNLHEALYTLQHRGQDASGIAKSHDSAGIRSCRGKCIASKVFREGADVSDLPGFMGISHLRYTTASTS</sequence>
<comment type="caution">
    <text evidence="4">The sequence shown here is derived from an EMBL/GenBank/DDBJ whole genome shotgun (WGS) entry which is preliminary data.</text>
</comment>
<name>A0A9P7Z2R6_9HELO</name>
<dbReference type="OrthoDB" id="191723at2759"/>